<name>A0AAW2VS56_SESRA</name>
<gene>
    <name evidence="2" type="ORF">Sradi_0819100</name>
</gene>
<accession>A0AAW2VS56</accession>
<organism evidence="2">
    <name type="scientific">Sesamum radiatum</name>
    <name type="common">Black benniseed</name>
    <dbReference type="NCBI Taxonomy" id="300843"/>
    <lineage>
        <taxon>Eukaryota</taxon>
        <taxon>Viridiplantae</taxon>
        <taxon>Streptophyta</taxon>
        <taxon>Embryophyta</taxon>
        <taxon>Tracheophyta</taxon>
        <taxon>Spermatophyta</taxon>
        <taxon>Magnoliopsida</taxon>
        <taxon>eudicotyledons</taxon>
        <taxon>Gunneridae</taxon>
        <taxon>Pentapetalae</taxon>
        <taxon>asterids</taxon>
        <taxon>lamiids</taxon>
        <taxon>Lamiales</taxon>
        <taxon>Pedaliaceae</taxon>
        <taxon>Sesamum</taxon>
    </lineage>
</organism>
<evidence type="ECO:0000256" key="1">
    <source>
        <dbReference type="SAM" id="MobiDB-lite"/>
    </source>
</evidence>
<protein>
    <submittedName>
        <fullName evidence="2">Uncharacterized protein</fullName>
    </submittedName>
</protein>
<sequence length="102" mass="10694">MENPNPPLDNQRVAAAPSCMQALQVVTGAPPTPALTGTTPIALAQAPPPSRVMGPIADPPRRSTSLDTSTEELSPALLGAIQQIVAAALRERVSHGWPRRLM</sequence>
<evidence type="ECO:0000313" key="2">
    <source>
        <dbReference type="EMBL" id="KAL0431931.1"/>
    </source>
</evidence>
<feature type="compositionally biased region" description="Low complexity" evidence="1">
    <location>
        <begin position="34"/>
        <end position="44"/>
    </location>
</feature>
<dbReference type="AlphaFoldDB" id="A0AAW2VS56"/>
<reference evidence="2" key="1">
    <citation type="submission" date="2020-06" db="EMBL/GenBank/DDBJ databases">
        <authorList>
            <person name="Li T."/>
            <person name="Hu X."/>
            <person name="Zhang T."/>
            <person name="Song X."/>
            <person name="Zhang H."/>
            <person name="Dai N."/>
            <person name="Sheng W."/>
            <person name="Hou X."/>
            <person name="Wei L."/>
        </authorList>
    </citation>
    <scope>NUCLEOTIDE SEQUENCE</scope>
    <source>
        <strain evidence="2">G02</strain>
        <tissue evidence="2">Leaf</tissue>
    </source>
</reference>
<reference evidence="2" key="2">
    <citation type="journal article" date="2024" name="Plant">
        <title>Genomic evolution and insights into agronomic trait innovations of Sesamum species.</title>
        <authorList>
            <person name="Miao H."/>
            <person name="Wang L."/>
            <person name="Qu L."/>
            <person name="Liu H."/>
            <person name="Sun Y."/>
            <person name="Le M."/>
            <person name="Wang Q."/>
            <person name="Wei S."/>
            <person name="Zheng Y."/>
            <person name="Lin W."/>
            <person name="Duan Y."/>
            <person name="Cao H."/>
            <person name="Xiong S."/>
            <person name="Wang X."/>
            <person name="Wei L."/>
            <person name="Li C."/>
            <person name="Ma Q."/>
            <person name="Ju M."/>
            <person name="Zhao R."/>
            <person name="Li G."/>
            <person name="Mu C."/>
            <person name="Tian Q."/>
            <person name="Mei H."/>
            <person name="Zhang T."/>
            <person name="Gao T."/>
            <person name="Zhang H."/>
        </authorList>
    </citation>
    <scope>NUCLEOTIDE SEQUENCE</scope>
    <source>
        <strain evidence="2">G02</strain>
    </source>
</reference>
<feature type="region of interest" description="Disordered" evidence="1">
    <location>
        <begin position="30"/>
        <end position="71"/>
    </location>
</feature>
<comment type="caution">
    <text evidence="2">The sequence shown here is derived from an EMBL/GenBank/DDBJ whole genome shotgun (WGS) entry which is preliminary data.</text>
</comment>
<dbReference type="EMBL" id="JACGWJ010000003">
    <property type="protein sequence ID" value="KAL0431931.1"/>
    <property type="molecule type" value="Genomic_DNA"/>
</dbReference>
<proteinExistence type="predicted"/>